<name>A0A834MMQ3_RHYFE</name>
<reference evidence="1" key="1">
    <citation type="submission" date="2020-08" db="EMBL/GenBank/DDBJ databases">
        <title>Genome sequencing and assembly of the red palm weevil Rhynchophorus ferrugineus.</title>
        <authorList>
            <person name="Dias G.B."/>
            <person name="Bergman C.M."/>
            <person name="Manee M."/>
        </authorList>
    </citation>
    <scope>NUCLEOTIDE SEQUENCE</scope>
    <source>
        <strain evidence="1">AA-2017</strain>
        <tissue evidence="1">Whole larva</tissue>
    </source>
</reference>
<accession>A0A834MMQ3</accession>
<sequence length="104" mass="12099">MYTSHRAILDEFPGLHKISPALKRLVISPLRRRPKPHTPRPFFAPSEAELFRRGLCAASGKCPLLKNKTTNETEKRTHVYRRYLVNANIFRINFVDVKFLVKNP</sequence>
<organism evidence="1 2">
    <name type="scientific">Rhynchophorus ferrugineus</name>
    <name type="common">Red palm weevil</name>
    <name type="synonym">Curculio ferrugineus</name>
    <dbReference type="NCBI Taxonomy" id="354439"/>
    <lineage>
        <taxon>Eukaryota</taxon>
        <taxon>Metazoa</taxon>
        <taxon>Ecdysozoa</taxon>
        <taxon>Arthropoda</taxon>
        <taxon>Hexapoda</taxon>
        <taxon>Insecta</taxon>
        <taxon>Pterygota</taxon>
        <taxon>Neoptera</taxon>
        <taxon>Endopterygota</taxon>
        <taxon>Coleoptera</taxon>
        <taxon>Polyphaga</taxon>
        <taxon>Cucujiformia</taxon>
        <taxon>Curculionidae</taxon>
        <taxon>Dryophthorinae</taxon>
        <taxon>Rhynchophorus</taxon>
    </lineage>
</organism>
<evidence type="ECO:0000313" key="1">
    <source>
        <dbReference type="EMBL" id="KAF7286275.1"/>
    </source>
</evidence>
<comment type="caution">
    <text evidence="1">The sequence shown here is derived from an EMBL/GenBank/DDBJ whole genome shotgun (WGS) entry which is preliminary data.</text>
</comment>
<dbReference type="AlphaFoldDB" id="A0A834MMQ3"/>
<proteinExistence type="predicted"/>
<keyword evidence="2" id="KW-1185">Reference proteome</keyword>
<dbReference type="EMBL" id="JAACXV010000031">
    <property type="protein sequence ID" value="KAF7286275.1"/>
    <property type="molecule type" value="Genomic_DNA"/>
</dbReference>
<protein>
    <submittedName>
        <fullName evidence="1">Uncharacterized protein</fullName>
    </submittedName>
</protein>
<gene>
    <name evidence="1" type="ORF">GWI33_006359</name>
</gene>
<evidence type="ECO:0000313" key="2">
    <source>
        <dbReference type="Proteomes" id="UP000625711"/>
    </source>
</evidence>
<dbReference type="Proteomes" id="UP000625711">
    <property type="component" value="Unassembled WGS sequence"/>
</dbReference>